<dbReference type="KEGG" id="tco:Theco_1961"/>
<dbReference type="InterPro" id="IPR009091">
    <property type="entry name" value="RCC1/BLIP-II"/>
</dbReference>
<dbReference type="HOGENOM" id="CLU_148481_0_0_9"/>
<protein>
    <recommendedName>
        <fullName evidence="3">Regulator of chromosome condensation (RCC1) repeat protein</fullName>
    </recommendedName>
</protein>
<dbReference type="Gene3D" id="2.130.10.30">
    <property type="entry name" value="Regulator of chromosome condensation 1/beta-lactamase-inhibitor protein II"/>
    <property type="match status" value="1"/>
</dbReference>
<evidence type="ECO:0000313" key="2">
    <source>
        <dbReference type="Proteomes" id="UP000010795"/>
    </source>
</evidence>
<keyword evidence="2" id="KW-1185">Reference proteome</keyword>
<name>L0ECT0_THECK</name>
<organism evidence="1 2">
    <name type="scientific">Thermobacillus composti (strain DSM 18247 / JCM 13945 / KWC4)</name>
    <dbReference type="NCBI Taxonomy" id="717605"/>
    <lineage>
        <taxon>Bacteria</taxon>
        <taxon>Bacillati</taxon>
        <taxon>Bacillota</taxon>
        <taxon>Bacilli</taxon>
        <taxon>Bacillales</taxon>
        <taxon>Paenibacillaceae</taxon>
        <taxon>Thermobacillus</taxon>
    </lineage>
</organism>
<dbReference type="Pfam" id="PF13540">
    <property type="entry name" value="RCC1_2"/>
    <property type="match status" value="2"/>
</dbReference>
<reference evidence="2" key="1">
    <citation type="submission" date="2012-01" db="EMBL/GenBank/DDBJ databases">
        <title>Complete sequence of chromosome of Thermobacillus composti KWC4.</title>
        <authorList>
            <person name="Lucas S."/>
            <person name="Han J."/>
            <person name="Lapidus A."/>
            <person name="Cheng J.-F."/>
            <person name="Goodwin L."/>
            <person name="Pitluck S."/>
            <person name="Peters L."/>
            <person name="Ovchinnikova G."/>
            <person name="Teshima H."/>
            <person name="Detter J.C."/>
            <person name="Han C."/>
            <person name="Tapia R."/>
            <person name="Land M."/>
            <person name="Hauser L."/>
            <person name="Kyrpides N."/>
            <person name="Ivanova N."/>
            <person name="Pagani I."/>
            <person name="Anderson I."/>
            <person name="Woyke T."/>
        </authorList>
    </citation>
    <scope>NUCLEOTIDE SEQUENCE [LARGE SCALE GENOMIC DNA]</scope>
    <source>
        <strain evidence="2">DSM 18247 / JCM 13945 / KWC4</strain>
    </source>
</reference>
<dbReference type="GO" id="GO:0005085">
    <property type="term" value="F:guanyl-nucleotide exchange factor activity"/>
    <property type="evidence" value="ECO:0007669"/>
    <property type="project" value="TreeGrafter"/>
</dbReference>
<sequence length="96" mass="9979">MRCGMGRIPGMLNHVLAAGRRHTVGLREDGTVVAAGNNAYGQCNVDEWRDIVAIAAGCAHTVALRADGTVVAAGSNEYGQCDVSGWSGIRLPAGRE</sequence>
<dbReference type="Proteomes" id="UP000010795">
    <property type="component" value="Chromosome"/>
</dbReference>
<dbReference type="InterPro" id="IPR051553">
    <property type="entry name" value="Ran_GTPase-activating"/>
</dbReference>
<dbReference type="eggNOG" id="COG5184">
    <property type="taxonomic scope" value="Bacteria"/>
</dbReference>
<evidence type="ECO:0000313" key="1">
    <source>
        <dbReference type="EMBL" id="AGA58083.1"/>
    </source>
</evidence>
<dbReference type="SUPFAM" id="SSF50985">
    <property type="entry name" value="RCC1/BLIP-II"/>
    <property type="match status" value="1"/>
</dbReference>
<dbReference type="STRING" id="717605.Theco_1961"/>
<evidence type="ECO:0008006" key="3">
    <source>
        <dbReference type="Google" id="ProtNLM"/>
    </source>
</evidence>
<dbReference type="PANTHER" id="PTHR45982:SF1">
    <property type="entry name" value="REGULATOR OF CHROMOSOME CONDENSATION"/>
    <property type="match status" value="1"/>
</dbReference>
<proteinExistence type="predicted"/>
<dbReference type="GO" id="GO:0005737">
    <property type="term" value="C:cytoplasm"/>
    <property type="evidence" value="ECO:0007669"/>
    <property type="project" value="TreeGrafter"/>
</dbReference>
<dbReference type="PANTHER" id="PTHR45982">
    <property type="entry name" value="REGULATOR OF CHROMOSOME CONDENSATION"/>
    <property type="match status" value="1"/>
</dbReference>
<accession>L0ECT0</accession>
<dbReference type="EMBL" id="CP003255">
    <property type="protein sequence ID" value="AGA58083.1"/>
    <property type="molecule type" value="Genomic_DNA"/>
</dbReference>
<dbReference type="AlphaFoldDB" id="L0ECT0"/>
<gene>
    <name evidence="1" type="ordered locus">Theco_1961</name>
</gene>